<comment type="similarity">
    <text evidence="1">Belongs to the villin/gelsolin family.</text>
</comment>
<dbReference type="CDD" id="cd11291">
    <property type="entry name" value="gelsolin_S6_like"/>
    <property type="match status" value="1"/>
</dbReference>
<dbReference type="InterPro" id="IPR029006">
    <property type="entry name" value="ADF-H/Gelsolin-like_dom_sf"/>
</dbReference>
<comment type="caution">
    <text evidence="6">The sequence shown here is derived from an EMBL/GenBank/DDBJ whole genome shotgun (WGS) entry which is preliminary data.</text>
</comment>
<dbReference type="Gene3D" id="3.40.20.10">
    <property type="entry name" value="Severin"/>
    <property type="match status" value="4"/>
</dbReference>
<feature type="domain" description="Gelsolin-like" evidence="5">
    <location>
        <begin position="266"/>
        <end position="339"/>
    </location>
</feature>
<keyword evidence="7" id="KW-1185">Reference proteome</keyword>
<proteinExistence type="inferred from homology"/>
<dbReference type="Pfam" id="PF00626">
    <property type="entry name" value="Gelsolin"/>
    <property type="match status" value="4"/>
</dbReference>
<dbReference type="SUPFAM" id="SSF55753">
    <property type="entry name" value="Actin depolymerizing proteins"/>
    <property type="match status" value="4"/>
</dbReference>
<name>A0AA36GM27_CYLNA</name>
<evidence type="ECO:0000259" key="5">
    <source>
        <dbReference type="Pfam" id="PF00626"/>
    </source>
</evidence>
<reference evidence="6" key="1">
    <citation type="submission" date="2023-07" db="EMBL/GenBank/DDBJ databases">
        <authorList>
            <consortium name="CYATHOMIX"/>
        </authorList>
    </citation>
    <scope>NUCLEOTIDE SEQUENCE</scope>
    <source>
        <strain evidence="6">N/A</strain>
    </source>
</reference>
<organism evidence="6 7">
    <name type="scientific">Cylicocyclus nassatus</name>
    <name type="common">Nematode worm</name>
    <dbReference type="NCBI Taxonomy" id="53992"/>
    <lineage>
        <taxon>Eukaryota</taxon>
        <taxon>Metazoa</taxon>
        <taxon>Ecdysozoa</taxon>
        <taxon>Nematoda</taxon>
        <taxon>Chromadorea</taxon>
        <taxon>Rhabditida</taxon>
        <taxon>Rhabditina</taxon>
        <taxon>Rhabditomorpha</taxon>
        <taxon>Strongyloidea</taxon>
        <taxon>Strongylidae</taxon>
        <taxon>Cylicocyclus</taxon>
    </lineage>
</organism>
<dbReference type="InterPro" id="IPR007123">
    <property type="entry name" value="Gelsolin-like_dom"/>
</dbReference>
<sequence length="473" mass="54478">MSMMLRIRFSLCNKMPKPDIDLNQKFKLEPIPKDEYGQFYSGDCYVCLNTKYVGGWDIHFWHGEKATTDEMGTAAIKAVEIDQAKGDLPTQYRELQYHESPLFLSYFPEGIRYLEGGYESGYHHVEDSLKDFQPRLYHCKGKRNVRVVQVECKKESLNLGDVFILDLGRKIYVWMPPDSGRLEKIKGMVCAKNIAEVERHGEAEVHVLDADWDQDERFWSYFGGVRAAKTIKSATDDDLDYWKNVSKEVSLHRVSDEDGELKITKVGQGEVKQTELDTKDAFILDAANGGIFVWIGKGCTTNERNNALQMGEMFLKQKNLPPWTQVTRVLEGTEPQSFMQWFGQWDEGKKKKTFEPHLFQVSDESGKVSVEEISKFTQESLDGDDVMLIDALNRIYVWVGAGATRKEKEGAHETAKKYLKQDSLPRHKNATIETIFQGKETPTFKKFFPCWDDKLFQSVDTRSVNNMRKLLFT</sequence>
<protein>
    <recommendedName>
        <fullName evidence="5">Gelsolin-like domain-containing protein</fullName>
    </recommendedName>
</protein>
<feature type="domain" description="Gelsolin-like" evidence="5">
    <location>
        <begin position="144"/>
        <end position="208"/>
    </location>
</feature>
<dbReference type="PANTHER" id="PTHR11977:SF123">
    <property type="entry name" value="GELSOLIN"/>
    <property type="match status" value="1"/>
</dbReference>
<keyword evidence="2" id="KW-0117">Actin capping</keyword>
<keyword evidence="3" id="KW-0677">Repeat</keyword>
<evidence type="ECO:0000256" key="2">
    <source>
        <dbReference type="ARBA" id="ARBA00022467"/>
    </source>
</evidence>
<dbReference type="PANTHER" id="PTHR11977">
    <property type="entry name" value="VILLIN"/>
    <property type="match status" value="1"/>
</dbReference>
<dbReference type="CDD" id="cd11290">
    <property type="entry name" value="gelsolin_S1_like"/>
    <property type="match status" value="1"/>
</dbReference>
<dbReference type="EMBL" id="CATQJL010000112">
    <property type="protein sequence ID" value="CAJ0594578.1"/>
    <property type="molecule type" value="Genomic_DNA"/>
</dbReference>
<dbReference type="CDD" id="cd11289">
    <property type="entry name" value="gelsolin_S2_like"/>
    <property type="match status" value="1"/>
</dbReference>
<evidence type="ECO:0000313" key="6">
    <source>
        <dbReference type="EMBL" id="CAJ0594578.1"/>
    </source>
</evidence>
<keyword evidence="4" id="KW-0009">Actin-binding</keyword>
<dbReference type="GO" id="GO:0051014">
    <property type="term" value="P:actin filament severing"/>
    <property type="evidence" value="ECO:0007669"/>
    <property type="project" value="TreeGrafter"/>
</dbReference>
<dbReference type="GO" id="GO:0005546">
    <property type="term" value="F:phosphatidylinositol-4,5-bisphosphate binding"/>
    <property type="evidence" value="ECO:0007669"/>
    <property type="project" value="TreeGrafter"/>
</dbReference>
<dbReference type="Proteomes" id="UP001176961">
    <property type="component" value="Unassembled WGS sequence"/>
</dbReference>
<accession>A0AA36GM27</accession>
<dbReference type="GO" id="GO:0051015">
    <property type="term" value="F:actin filament binding"/>
    <property type="evidence" value="ECO:0007669"/>
    <property type="project" value="InterPro"/>
</dbReference>
<dbReference type="GO" id="GO:0005737">
    <property type="term" value="C:cytoplasm"/>
    <property type="evidence" value="ECO:0007669"/>
    <property type="project" value="TreeGrafter"/>
</dbReference>
<dbReference type="InterPro" id="IPR007122">
    <property type="entry name" value="Villin/Gelsolin"/>
</dbReference>
<evidence type="ECO:0000256" key="3">
    <source>
        <dbReference type="ARBA" id="ARBA00022737"/>
    </source>
</evidence>
<dbReference type="GO" id="GO:0008154">
    <property type="term" value="P:actin polymerization or depolymerization"/>
    <property type="evidence" value="ECO:0007669"/>
    <property type="project" value="TreeGrafter"/>
</dbReference>
<gene>
    <name evidence="6" type="ORF">CYNAS_LOCUS6561</name>
</gene>
<dbReference type="GO" id="GO:0015629">
    <property type="term" value="C:actin cytoskeleton"/>
    <property type="evidence" value="ECO:0007669"/>
    <property type="project" value="TreeGrafter"/>
</dbReference>
<evidence type="ECO:0000256" key="4">
    <source>
        <dbReference type="ARBA" id="ARBA00023203"/>
    </source>
</evidence>
<dbReference type="PRINTS" id="PR00597">
    <property type="entry name" value="GELSOLIN"/>
</dbReference>
<evidence type="ECO:0000256" key="1">
    <source>
        <dbReference type="ARBA" id="ARBA00008418"/>
    </source>
</evidence>
<dbReference type="FunFam" id="3.40.20.10:FF:000005">
    <property type="entry name" value="Gelsolin"/>
    <property type="match status" value="1"/>
</dbReference>
<feature type="domain" description="Gelsolin-like" evidence="5">
    <location>
        <begin position="26"/>
        <end position="104"/>
    </location>
</feature>
<dbReference type="GO" id="GO:0051016">
    <property type="term" value="P:barbed-end actin filament capping"/>
    <property type="evidence" value="ECO:0007669"/>
    <property type="project" value="TreeGrafter"/>
</dbReference>
<dbReference type="CDD" id="cd11292">
    <property type="entry name" value="gelsolin_S3_like"/>
    <property type="match status" value="1"/>
</dbReference>
<feature type="domain" description="Gelsolin-like" evidence="5">
    <location>
        <begin position="370"/>
        <end position="444"/>
    </location>
</feature>
<evidence type="ECO:0000313" key="7">
    <source>
        <dbReference type="Proteomes" id="UP001176961"/>
    </source>
</evidence>
<dbReference type="SMART" id="SM00262">
    <property type="entry name" value="GEL"/>
    <property type="match status" value="4"/>
</dbReference>
<dbReference type="AlphaFoldDB" id="A0AA36GM27"/>